<evidence type="ECO:0000256" key="2">
    <source>
        <dbReference type="SAM" id="Phobius"/>
    </source>
</evidence>
<dbReference type="OrthoDB" id="7173315at2"/>
<dbReference type="InterPro" id="IPR035093">
    <property type="entry name" value="RelE/ParE_toxin_dom_sf"/>
</dbReference>
<organism evidence="3 4">
    <name type="scientific">Pseudorhizobium pelagicum</name>
    <dbReference type="NCBI Taxonomy" id="1509405"/>
    <lineage>
        <taxon>Bacteria</taxon>
        <taxon>Pseudomonadati</taxon>
        <taxon>Pseudomonadota</taxon>
        <taxon>Alphaproteobacteria</taxon>
        <taxon>Hyphomicrobiales</taxon>
        <taxon>Rhizobiaceae</taxon>
        <taxon>Rhizobium/Agrobacterium group</taxon>
        <taxon>Pseudorhizobium</taxon>
    </lineage>
</organism>
<keyword evidence="2" id="KW-0472">Membrane</keyword>
<dbReference type="EMBL" id="JOKJ01000040">
    <property type="protein sequence ID" value="KEQ02932.1"/>
    <property type="molecule type" value="Genomic_DNA"/>
</dbReference>
<evidence type="ECO:0000313" key="4">
    <source>
        <dbReference type="Proteomes" id="UP000052167"/>
    </source>
</evidence>
<keyword evidence="1" id="KW-1277">Toxin-antitoxin system</keyword>
<dbReference type="Pfam" id="PF05016">
    <property type="entry name" value="ParE_toxin"/>
    <property type="match status" value="1"/>
</dbReference>
<protein>
    <submittedName>
        <fullName evidence="3">Plasmid stabilization protein ParE</fullName>
    </submittedName>
</protein>
<evidence type="ECO:0000256" key="1">
    <source>
        <dbReference type="ARBA" id="ARBA00022649"/>
    </source>
</evidence>
<dbReference type="Gene3D" id="3.30.2310.20">
    <property type="entry name" value="RelE-like"/>
    <property type="match status" value="1"/>
</dbReference>
<feature type="transmembrane region" description="Helical" evidence="2">
    <location>
        <begin position="65"/>
        <end position="87"/>
    </location>
</feature>
<gene>
    <name evidence="3" type="ORF">GV68_19385</name>
</gene>
<evidence type="ECO:0000313" key="3">
    <source>
        <dbReference type="EMBL" id="KEQ02932.1"/>
    </source>
</evidence>
<dbReference type="InterPro" id="IPR007712">
    <property type="entry name" value="RelE/ParE_toxin"/>
</dbReference>
<keyword evidence="2" id="KW-1133">Transmembrane helix</keyword>
<keyword evidence="2" id="KW-0812">Transmembrane</keyword>
<keyword evidence="4" id="KW-1185">Reference proteome</keyword>
<proteinExistence type="predicted"/>
<dbReference type="Proteomes" id="UP000052167">
    <property type="component" value="Unassembled WGS sequence"/>
</dbReference>
<dbReference type="AlphaFoldDB" id="A0A922P091"/>
<sequence length="104" mass="11502">MTAYVLTTEAEADLRGIIRYTRKEWGTAQVRRYIGDLDEGIATLAAGQGLFTDMGEVYPALRLRVATITISFCLPRAGMPALIVAILPERMDLMTRLTGRLNAQ</sequence>
<reference evidence="3 4" key="1">
    <citation type="submission" date="2014-06" db="EMBL/GenBank/DDBJ databases">
        <title>Rhizobium pelagicum/R2-400B4.</title>
        <authorList>
            <person name="Kimes N.E."/>
            <person name="Lopez-Perez M."/>
        </authorList>
    </citation>
    <scope>NUCLEOTIDE SEQUENCE [LARGE SCALE GENOMIC DNA]</scope>
    <source>
        <strain evidence="3 4">R2-400B4</strain>
    </source>
</reference>
<accession>A0A922P091</accession>
<comment type="caution">
    <text evidence="3">The sequence shown here is derived from an EMBL/GenBank/DDBJ whole genome shotgun (WGS) entry which is preliminary data.</text>
</comment>
<name>A0A922P091_9HYPH</name>
<dbReference type="RefSeq" id="WP_037167252.1">
    <property type="nucleotide sequence ID" value="NZ_CAJXID010000012.1"/>
</dbReference>